<sequence>MTLRVSNYTKEDITFHFNTSQRYDFIIEDEEKNEIWRWSKDMMF</sequence>
<dbReference type="InterPro" id="IPR020481">
    <property type="entry name" value="Intracell_prot_inh_BsuPI"/>
</dbReference>
<feature type="non-terminal residue" evidence="2">
    <location>
        <position position="44"/>
    </location>
</feature>
<evidence type="ECO:0000259" key="1">
    <source>
        <dbReference type="Pfam" id="PF12690"/>
    </source>
</evidence>
<name>X0U7C8_9ZZZZ</name>
<protein>
    <recommendedName>
        <fullName evidence="1">Intracellular proteinase inhibitor BsuPI domain-containing protein</fullName>
    </recommendedName>
</protein>
<dbReference type="AlphaFoldDB" id="X0U7C8"/>
<reference evidence="2" key="1">
    <citation type="journal article" date="2014" name="Front. Microbiol.">
        <title>High frequency of phylogenetically diverse reductive dehalogenase-homologous genes in deep subseafloor sedimentary metagenomes.</title>
        <authorList>
            <person name="Kawai M."/>
            <person name="Futagami T."/>
            <person name="Toyoda A."/>
            <person name="Takaki Y."/>
            <person name="Nishi S."/>
            <person name="Hori S."/>
            <person name="Arai W."/>
            <person name="Tsubouchi T."/>
            <person name="Morono Y."/>
            <person name="Uchiyama I."/>
            <person name="Ito T."/>
            <person name="Fujiyama A."/>
            <person name="Inagaki F."/>
            <person name="Takami H."/>
        </authorList>
    </citation>
    <scope>NUCLEOTIDE SEQUENCE</scope>
    <source>
        <strain evidence="2">Expedition CK06-06</strain>
    </source>
</reference>
<evidence type="ECO:0000313" key="2">
    <source>
        <dbReference type="EMBL" id="GAG01689.1"/>
    </source>
</evidence>
<dbReference type="InterPro" id="IPR038144">
    <property type="entry name" value="IPI"/>
</dbReference>
<proteinExistence type="predicted"/>
<dbReference type="Gene3D" id="2.60.40.2360">
    <property type="entry name" value="Intracellular proteinase inhibitor BsuPI"/>
    <property type="match status" value="1"/>
</dbReference>
<comment type="caution">
    <text evidence="2">The sequence shown here is derived from an EMBL/GenBank/DDBJ whole genome shotgun (WGS) entry which is preliminary data.</text>
</comment>
<accession>X0U7C8</accession>
<feature type="domain" description="Intracellular proteinase inhibitor BsuPI" evidence="1">
    <location>
        <begin position="1"/>
        <end position="44"/>
    </location>
</feature>
<dbReference type="EMBL" id="BARS01023895">
    <property type="protein sequence ID" value="GAG01689.1"/>
    <property type="molecule type" value="Genomic_DNA"/>
</dbReference>
<dbReference type="Pfam" id="PF12690">
    <property type="entry name" value="BsuPI"/>
    <property type="match status" value="1"/>
</dbReference>
<organism evidence="2">
    <name type="scientific">marine sediment metagenome</name>
    <dbReference type="NCBI Taxonomy" id="412755"/>
    <lineage>
        <taxon>unclassified sequences</taxon>
        <taxon>metagenomes</taxon>
        <taxon>ecological metagenomes</taxon>
    </lineage>
</organism>
<gene>
    <name evidence="2" type="ORF">S01H1_38009</name>
</gene>